<accession>A0ACC4CJX7</accession>
<comment type="caution">
    <text evidence="1">The sequence shown here is derived from an EMBL/GenBank/DDBJ whole genome shotgun (WGS) entry which is preliminary data.</text>
</comment>
<proteinExistence type="predicted"/>
<evidence type="ECO:0000313" key="2">
    <source>
        <dbReference type="Proteomes" id="UP000309997"/>
    </source>
</evidence>
<evidence type="ECO:0000313" key="1">
    <source>
        <dbReference type="EMBL" id="KAL3598243.1"/>
    </source>
</evidence>
<reference evidence="1 2" key="1">
    <citation type="journal article" date="2024" name="Plant Biotechnol. J.">
        <title>Genome and CRISPR/Cas9 system of a widespread forest tree (Populus alba) in the world.</title>
        <authorList>
            <person name="Liu Y.J."/>
            <person name="Jiang P.F."/>
            <person name="Han X.M."/>
            <person name="Li X.Y."/>
            <person name="Wang H.M."/>
            <person name="Wang Y.J."/>
            <person name="Wang X.X."/>
            <person name="Zeng Q.Y."/>
        </authorList>
    </citation>
    <scope>NUCLEOTIDE SEQUENCE [LARGE SCALE GENOMIC DNA]</scope>
    <source>
        <strain evidence="2">cv. PAL-ZL1</strain>
    </source>
</reference>
<dbReference type="Proteomes" id="UP000309997">
    <property type="component" value="Unassembled WGS sequence"/>
</dbReference>
<protein>
    <submittedName>
        <fullName evidence="1">Uncharacterized protein</fullName>
    </submittedName>
</protein>
<keyword evidence="2" id="KW-1185">Reference proteome</keyword>
<sequence>MWNDTGEQHLAPPGTAGPSIPPPPPSQPSYTVLAPSQTVSNPADAEAKLEEKARKWQQLNTKRYSDKRKFGFVETQKEDMPPEHVRKIIRDHGDMSSKKYRHDKRVYLGALKFIPHAVYKLLENMPMPWEQVRDVKVLYHITGAITFVNEIPWVVEPIYLAQWGTMWIMMRREKRDRRHFKRMRFPPFDDEEPPLDYADNLLDVDPLEPIQLELDEEEDSAVYTWFYDHKPLVKTKLINGPSYRKWHLSLPIMATLHRLAGQLLSDLIDRNYFYLFDMESFFTAKALNMCIPGGPKFEPLYRDMEKGDEDWNEFNDINKLIIRSPLRTEYRIAFPHLYNNRPRKVKLCVYHTPMIMYIKAEDPDLPAFYYDPLIHPITSSNKERQGVEPFLEDTQLYTDTTAAGISLLFANRPFNMRSGRMRRAEDIPLVSEWYKEHCPPSYPVKVRVSYQKLLKCFVLNELHHRPPKSSEEEALVPPVKTLTTKERKKSRFGNAFHLCREILRLTKLVVDANIQFRLGNVDAFQLADGLQYTFSHVGQLTGMYRYKYRLMRQIRMCKDLKHLIYYRFNTGPVDSFEGRHSKGTAKTVTKQRVESHFDLELRAAVMHDVLDAMPEGIKQNKARTILQHLSEAWRCWKANIPWKVPGLPVPIENMILRYVKSKADWWTNVAHYNRERIRRGATVDKTVCRKNLGRLTRLWLKAEQERQHNYLKDGPYVTPEEAVAIYTTTVHWLESRKFSPIPFPPLSYKHDTKLLILALERLKESYSVAVRLNQLQREELGLIEQAYDNPHEALSRIKRHLLTQRAFKEVGIEFMDLYSSLIPVYEIEPLEKITDAYLDQYLWYEGINNLQGIWDTSEGQCVVMLQTKFEKFFEKIDLTMLNRLLRLVLDHNIADYVTAKNNVVLSYKDMSHTNSYGLIRGLQFASFVVQYYGLVLDLLLLGLTRASEIAGPPQMPNEFITYWDTKVETRHPIRLYSRYLTEHPDPNNENMVGYQNKKCWPRDARMRLMKHDVNLGRSVFWDMKNRLPRSITTLEWENSFVSVYSKDNPNLLFSMCGFEVRILPKIRMTQEAFSNTRDGVWNLQNEQTKERTAVAFLRVDDEHMKVFENRVRQILMSSGSTTFTKIVNKWNTALIGLMTYFREATVHTQELFPPVIFYTPKEIGGLGMSGMSHEEDQLIPNLYRYIQPWESEFIDSQRVWAEYALKRQEAQAQNRRLTLEDLEDSWDRGIPRINTLFQKDRHTLAYDKGWRVRTDFKQYQVLKQNPFWWTHQRHDGKLWNLNNYRTDVIQALVSQLGKVSLEKASGFEESMKYKKLTNAQRSGLNQIPNHPNLEDFADSDIPCSPVQKIHESVVMDLCQTFSFFAAHRWPMSKPSLVAESKDVFDQKASNKYWIDVQLRWGDYDSHDIERILGPNLWITQQTTCLLSISNWGYDWLDLAYNLHSAFGNWFPGLSTLSVWAGQKRLGQLAKWKTVKKLQLLCAAPHLPSLTDDQWMKVEVALRDSHTLLYAKEVNKCEHLSTSTQSEIRDIILSCQIHSSFSTKAAE</sequence>
<dbReference type="EMBL" id="RCHU02000003">
    <property type="protein sequence ID" value="KAL3598243.1"/>
    <property type="molecule type" value="Genomic_DNA"/>
</dbReference>
<gene>
    <name evidence="1" type="ORF">D5086_006161</name>
</gene>
<name>A0ACC4CJX7_POPAL</name>
<organism evidence="1 2">
    <name type="scientific">Populus alba</name>
    <name type="common">White poplar</name>
    <dbReference type="NCBI Taxonomy" id="43335"/>
    <lineage>
        <taxon>Eukaryota</taxon>
        <taxon>Viridiplantae</taxon>
        <taxon>Streptophyta</taxon>
        <taxon>Embryophyta</taxon>
        <taxon>Tracheophyta</taxon>
        <taxon>Spermatophyta</taxon>
        <taxon>Magnoliopsida</taxon>
        <taxon>eudicotyledons</taxon>
        <taxon>Gunneridae</taxon>
        <taxon>Pentapetalae</taxon>
        <taxon>rosids</taxon>
        <taxon>fabids</taxon>
        <taxon>Malpighiales</taxon>
        <taxon>Salicaceae</taxon>
        <taxon>Saliceae</taxon>
        <taxon>Populus</taxon>
    </lineage>
</organism>